<evidence type="ECO:0000256" key="13">
    <source>
        <dbReference type="HAMAP-Rule" id="MF_01398"/>
    </source>
</evidence>
<evidence type="ECO:0000256" key="8">
    <source>
        <dbReference type="ARBA" id="ARBA00023136"/>
    </source>
</evidence>
<name>A0A2Y9BZF5_9RHOB</name>
<reference evidence="16 18" key="2">
    <citation type="submission" date="2018-03" db="EMBL/GenBank/DDBJ databases">
        <title>Genomic Encyclopedia of Archaeal and Bacterial Type Strains, Phase II (KMG-II): from individual species to whole genera.</title>
        <authorList>
            <person name="Goeker M."/>
        </authorList>
    </citation>
    <scope>NUCLEOTIDE SEQUENCE [LARGE SCALE GENOMIC DNA]</scope>
    <source>
        <strain evidence="16 18">DSM 25227</strain>
    </source>
</reference>
<dbReference type="InterPro" id="IPR050059">
    <property type="entry name" value="ATP_synthase_B_chain"/>
</dbReference>
<dbReference type="RefSeq" id="WP_109563854.1">
    <property type="nucleotide sequence ID" value="NZ_QGDJ01000003.1"/>
</dbReference>
<comment type="subcellular location">
    <subcellularLocation>
        <location evidence="13">Cell membrane</location>
        <topology evidence="13">Single-pass membrane protein</topology>
    </subcellularLocation>
    <subcellularLocation>
        <location evidence="12">Endomembrane system</location>
        <topology evidence="12">Single-pass membrane protein</topology>
    </subcellularLocation>
</comment>
<evidence type="ECO:0000256" key="7">
    <source>
        <dbReference type="ARBA" id="ARBA00023065"/>
    </source>
</evidence>
<dbReference type="OrthoDB" id="466272at2"/>
<evidence type="ECO:0000256" key="5">
    <source>
        <dbReference type="ARBA" id="ARBA00022781"/>
    </source>
</evidence>
<dbReference type="Proteomes" id="UP000245839">
    <property type="component" value="Unassembled WGS sequence"/>
</dbReference>
<dbReference type="GO" id="GO:0012505">
    <property type="term" value="C:endomembrane system"/>
    <property type="evidence" value="ECO:0007669"/>
    <property type="project" value="UniProtKB-SubCell"/>
</dbReference>
<gene>
    <name evidence="13" type="primary">atpF</name>
    <name evidence="16" type="ORF">BCF38_10369</name>
    <name evidence="17" type="ORF">SAMN05421539_10369</name>
</gene>
<keyword evidence="2 13" id="KW-0813">Transport</keyword>
<dbReference type="GO" id="GO:0046933">
    <property type="term" value="F:proton-transporting ATP synthase activity, rotational mechanism"/>
    <property type="evidence" value="ECO:0007669"/>
    <property type="project" value="UniProtKB-UniRule"/>
</dbReference>
<dbReference type="GO" id="GO:0045259">
    <property type="term" value="C:proton-transporting ATP synthase complex"/>
    <property type="evidence" value="ECO:0007669"/>
    <property type="project" value="UniProtKB-KW"/>
</dbReference>
<evidence type="ECO:0000313" key="16">
    <source>
        <dbReference type="EMBL" id="PWJ20254.1"/>
    </source>
</evidence>
<dbReference type="HAMAP" id="MF_01398">
    <property type="entry name" value="ATP_synth_b_bprime"/>
    <property type="match status" value="1"/>
</dbReference>
<dbReference type="EMBL" id="UETC01000003">
    <property type="protein sequence ID" value="SSA44262.1"/>
    <property type="molecule type" value="Genomic_DNA"/>
</dbReference>
<dbReference type="Proteomes" id="UP000251571">
    <property type="component" value="Unassembled WGS sequence"/>
</dbReference>
<sequence>MEIDWWTLAIQTVNFLVVVWLLSRFLDRPVQRMIAAREAADRAAAEDAEGKADEAERLRADYERKLAAFDEQMDSRETELHEGMQREREQTLSDASQEAERLRAAAQAEIEETRSRALTALRDEIVALARDLAETALSDAPADPLACLQAELARQEEADLARMRRDLSSGGGLTLVTVMALSEDMRERMCAALGAALGDVPALSFELDPGILGGLRLRLPHGELDASVAGRLEAAARAMAGGDDDA</sequence>
<dbReference type="PANTHER" id="PTHR33445:SF2">
    <property type="entry name" value="ATP SYNTHASE SUBUNIT B', CHLOROPLASTIC"/>
    <property type="match status" value="1"/>
</dbReference>
<keyword evidence="8 13" id="KW-0472">Membrane</keyword>
<comment type="similarity">
    <text evidence="1 13 14">Belongs to the ATPase B chain family.</text>
</comment>
<evidence type="ECO:0000256" key="1">
    <source>
        <dbReference type="ARBA" id="ARBA00005513"/>
    </source>
</evidence>
<dbReference type="InterPro" id="IPR002146">
    <property type="entry name" value="ATP_synth_b/b'su_bac/chlpt"/>
</dbReference>
<dbReference type="AlphaFoldDB" id="A0A2Y9BZF5"/>
<reference evidence="17 19" key="1">
    <citation type="submission" date="2016-10" db="EMBL/GenBank/DDBJ databases">
        <authorList>
            <person name="Cai Z."/>
        </authorList>
    </citation>
    <scope>NUCLEOTIDE SEQUENCE [LARGE SCALE GENOMIC DNA]</scope>
    <source>
        <strain evidence="17 19">DSM 25227</strain>
    </source>
</reference>
<evidence type="ECO:0000313" key="18">
    <source>
        <dbReference type="Proteomes" id="UP000245839"/>
    </source>
</evidence>
<comment type="subunit">
    <text evidence="13">F-type ATPases have 2 components, F(1) - the catalytic core - and F(0) - the membrane proton channel. F(1) has five subunits: alpha(3), beta(3), gamma(1), delta(1), epsilon(1). F(0) has three main subunits: a(1), b(2) and c(10-14). The alpha and beta chains form an alternating ring which encloses part of the gamma chain. F(1) is attached to F(0) by a central stalk formed by the gamma and epsilon chains, while a peripheral stalk is formed by the delta and b chains.</text>
</comment>
<protein>
    <recommendedName>
        <fullName evidence="13">ATP synthase subunit b</fullName>
    </recommendedName>
    <alternativeName>
        <fullName evidence="13">ATP synthase F(0) sector subunit b</fullName>
    </alternativeName>
    <alternativeName>
        <fullName evidence="13">ATPase subunit I</fullName>
    </alternativeName>
    <alternativeName>
        <fullName evidence="13">F-type ATPase subunit b</fullName>
        <shortName evidence="13">F-ATPase subunit b</shortName>
    </alternativeName>
</protein>
<evidence type="ECO:0000256" key="11">
    <source>
        <dbReference type="ARBA" id="ARBA00025614"/>
    </source>
</evidence>
<evidence type="ECO:0000256" key="6">
    <source>
        <dbReference type="ARBA" id="ARBA00022989"/>
    </source>
</evidence>
<dbReference type="CDD" id="cd06503">
    <property type="entry name" value="ATP-synt_Fo_b"/>
    <property type="match status" value="1"/>
</dbReference>
<evidence type="ECO:0000256" key="9">
    <source>
        <dbReference type="ARBA" id="ARBA00023310"/>
    </source>
</evidence>
<keyword evidence="15" id="KW-0175">Coiled coil</keyword>
<keyword evidence="13" id="KW-1003">Cell membrane</keyword>
<evidence type="ECO:0000256" key="12">
    <source>
        <dbReference type="ARBA" id="ARBA00037847"/>
    </source>
</evidence>
<evidence type="ECO:0000256" key="10">
    <source>
        <dbReference type="ARBA" id="ARBA00025198"/>
    </source>
</evidence>
<dbReference type="GO" id="GO:0046961">
    <property type="term" value="F:proton-transporting ATPase activity, rotational mechanism"/>
    <property type="evidence" value="ECO:0007669"/>
    <property type="project" value="TreeGrafter"/>
</dbReference>
<keyword evidence="7 13" id="KW-0406">Ion transport</keyword>
<keyword evidence="9 13" id="KW-0066">ATP synthesis</keyword>
<dbReference type="EMBL" id="QGDJ01000003">
    <property type="protein sequence ID" value="PWJ20254.1"/>
    <property type="molecule type" value="Genomic_DNA"/>
</dbReference>
<evidence type="ECO:0000256" key="3">
    <source>
        <dbReference type="ARBA" id="ARBA00022547"/>
    </source>
</evidence>
<evidence type="ECO:0000256" key="14">
    <source>
        <dbReference type="RuleBase" id="RU003848"/>
    </source>
</evidence>
<dbReference type="GO" id="GO:0005886">
    <property type="term" value="C:plasma membrane"/>
    <property type="evidence" value="ECO:0007669"/>
    <property type="project" value="UniProtKB-SubCell"/>
</dbReference>
<keyword evidence="5 13" id="KW-0375">Hydrogen ion transport</keyword>
<proteinExistence type="inferred from homology"/>
<dbReference type="InterPro" id="IPR000711">
    <property type="entry name" value="ATPase_OSCP/dsu"/>
</dbReference>
<evidence type="ECO:0000256" key="15">
    <source>
        <dbReference type="SAM" id="Coils"/>
    </source>
</evidence>
<accession>A0A2Y9BZF5</accession>
<evidence type="ECO:0000313" key="19">
    <source>
        <dbReference type="Proteomes" id="UP000251571"/>
    </source>
</evidence>
<keyword evidence="18" id="KW-1185">Reference proteome</keyword>
<evidence type="ECO:0000256" key="4">
    <source>
        <dbReference type="ARBA" id="ARBA00022692"/>
    </source>
</evidence>
<comment type="function">
    <text evidence="10 13">F(1)F(0) ATP synthase produces ATP from ADP in the presence of a proton or sodium gradient. F-type ATPases consist of two structural domains, F(1) containing the extramembraneous catalytic core and F(0) containing the membrane proton channel, linked together by a central stalk and a peripheral stalk. During catalysis, ATP synthesis in the catalytic domain of F(1) is coupled via a rotary mechanism of the central stalk subunits to proton translocation.</text>
</comment>
<dbReference type="PANTHER" id="PTHR33445">
    <property type="entry name" value="ATP SYNTHASE SUBUNIT B', CHLOROPLASTIC"/>
    <property type="match status" value="1"/>
</dbReference>
<keyword evidence="6 13" id="KW-1133">Transmembrane helix</keyword>
<keyword evidence="4 13" id="KW-0812">Transmembrane</keyword>
<evidence type="ECO:0000256" key="2">
    <source>
        <dbReference type="ARBA" id="ARBA00022448"/>
    </source>
</evidence>
<organism evidence="17 19">
    <name type="scientific">Jannaschia seohaensis</name>
    <dbReference type="NCBI Taxonomy" id="475081"/>
    <lineage>
        <taxon>Bacteria</taxon>
        <taxon>Pseudomonadati</taxon>
        <taxon>Pseudomonadota</taxon>
        <taxon>Alphaproteobacteria</taxon>
        <taxon>Rhodobacterales</taxon>
        <taxon>Roseobacteraceae</taxon>
        <taxon>Jannaschia</taxon>
    </lineage>
</organism>
<dbReference type="Pfam" id="PF00213">
    <property type="entry name" value="OSCP"/>
    <property type="match status" value="1"/>
</dbReference>
<evidence type="ECO:0000313" key="17">
    <source>
        <dbReference type="EMBL" id="SSA44262.1"/>
    </source>
</evidence>
<comment type="function">
    <text evidence="11">Component of the F(0) channel, it forms part of the peripheral stalk, linking F(1) to F(0). The b'-subunit is a diverged and duplicated form of b found in plants and photosynthetic bacteria.</text>
</comment>
<feature type="coiled-coil region" evidence="15">
    <location>
        <begin position="45"/>
        <end position="116"/>
    </location>
</feature>
<dbReference type="Pfam" id="PF00430">
    <property type="entry name" value="ATP-synt_B"/>
    <property type="match status" value="1"/>
</dbReference>
<feature type="transmembrane region" description="Helical" evidence="13">
    <location>
        <begin position="6"/>
        <end position="23"/>
    </location>
</feature>
<keyword evidence="3 13" id="KW-0138">CF(0)</keyword>